<dbReference type="STRING" id="657014.SAMN04488092_1286"/>
<dbReference type="Proteomes" id="UP000198634">
    <property type="component" value="Unassembled WGS sequence"/>
</dbReference>
<dbReference type="OrthoDB" id="7605060at2"/>
<organism evidence="1 2">
    <name type="scientific">Thalassovita taeanensis</name>
    <dbReference type="NCBI Taxonomy" id="657014"/>
    <lineage>
        <taxon>Bacteria</taxon>
        <taxon>Pseudomonadati</taxon>
        <taxon>Pseudomonadota</taxon>
        <taxon>Alphaproteobacteria</taxon>
        <taxon>Rhodobacterales</taxon>
        <taxon>Roseobacteraceae</taxon>
        <taxon>Thalassovita</taxon>
    </lineage>
</organism>
<dbReference type="EMBL" id="FOEP01000028">
    <property type="protein sequence ID" value="SER10079.1"/>
    <property type="molecule type" value="Genomic_DNA"/>
</dbReference>
<gene>
    <name evidence="1" type="ORF">SAMN04488092_1286</name>
</gene>
<name>A0A1H9LFQ5_9RHOB</name>
<dbReference type="AlphaFoldDB" id="A0A1H9LFQ5"/>
<sequence>MSDFRGVAHYEDAIAVGDLLLEYHPSYAYVMVKKGSGYYNLVRTEFIERYPNSNAVPVDLHDRYAYLGNQNRAMFQQAEALGWRER</sequence>
<accession>A0A1H9LFQ5</accession>
<dbReference type="RefSeq" id="WP_139246506.1">
    <property type="nucleotide sequence ID" value="NZ_FOEP01000028.1"/>
</dbReference>
<keyword evidence="2" id="KW-1185">Reference proteome</keyword>
<reference evidence="1 2" key="1">
    <citation type="submission" date="2016-10" db="EMBL/GenBank/DDBJ databases">
        <authorList>
            <person name="de Groot N.N."/>
        </authorList>
    </citation>
    <scope>NUCLEOTIDE SEQUENCE [LARGE SCALE GENOMIC DNA]</scope>
    <source>
        <strain evidence="1 2">DSM 22007</strain>
    </source>
</reference>
<evidence type="ECO:0000313" key="1">
    <source>
        <dbReference type="EMBL" id="SER10079.1"/>
    </source>
</evidence>
<evidence type="ECO:0000313" key="2">
    <source>
        <dbReference type="Proteomes" id="UP000198634"/>
    </source>
</evidence>
<protein>
    <submittedName>
        <fullName evidence="1">Uncharacterized protein</fullName>
    </submittedName>
</protein>
<proteinExistence type="predicted"/>